<evidence type="ECO:0000313" key="2">
    <source>
        <dbReference type="Proteomes" id="UP000198703"/>
    </source>
</evidence>
<proteinExistence type="predicted"/>
<evidence type="ECO:0000313" key="1">
    <source>
        <dbReference type="EMBL" id="SDZ79652.1"/>
    </source>
</evidence>
<name>A0A1H3VZZ5_9RHOB</name>
<dbReference type="RefSeq" id="WP_217632076.1">
    <property type="nucleotide sequence ID" value="NZ_FNQM01000001.1"/>
</dbReference>
<dbReference type="Pfam" id="PF04343">
    <property type="entry name" value="DUF488"/>
    <property type="match status" value="1"/>
</dbReference>
<dbReference type="Proteomes" id="UP000198703">
    <property type="component" value="Unassembled WGS sequence"/>
</dbReference>
<dbReference type="InterPro" id="IPR007438">
    <property type="entry name" value="DUF488"/>
</dbReference>
<evidence type="ECO:0008006" key="3">
    <source>
        <dbReference type="Google" id="ProtNLM"/>
    </source>
</evidence>
<gene>
    <name evidence="1" type="ORF">SAMN05444370_101395</name>
</gene>
<accession>A0A1H3VZZ5</accession>
<dbReference type="PANTHER" id="PTHR39337">
    <property type="entry name" value="BLR5642 PROTEIN"/>
    <property type="match status" value="1"/>
</dbReference>
<organism evidence="1 2">
    <name type="scientific">Rubrimonas cliftonensis</name>
    <dbReference type="NCBI Taxonomy" id="89524"/>
    <lineage>
        <taxon>Bacteria</taxon>
        <taxon>Pseudomonadati</taxon>
        <taxon>Pseudomonadota</taxon>
        <taxon>Alphaproteobacteria</taxon>
        <taxon>Rhodobacterales</taxon>
        <taxon>Paracoccaceae</taxon>
        <taxon>Rubrimonas</taxon>
    </lineage>
</organism>
<sequence length="140" mass="14871">MLRVATIGYEGAAQAEVIDRLRAAGVEVVADVRAVATSRRAGFSKTVLRGSLAEAGIGYIHFRDLGTPKPGREAARKGRVAEMRAIFADHMKGEAAQAALLALRRQAAEARVALLCFEAEAAGCHRRALVEMLGAEADDL</sequence>
<dbReference type="AlphaFoldDB" id="A0A1H3VZZ5"/>
<dbReference type="PIRSF" id="PIRSF024492">
    <property type="entry name" value="UCP024492"/>
    <property type="match status" value="1"/>
</dbReference>
<reference evidence="1 2" key="1">
    <citation type="submission" date="2016-10" db="EMBL/GenBank/DDBJ databases">
        <authorList>
            <person name="de Groot N.N."/>
        </authorList>
    </citation>
    <scope>NUCLEOTIDE SEQUENCE [LARGE SCALE GENOMIC DNA]</scope>
    <source>
        <strain evidence="1 2">DSM 15345</strain>
    </source>
</reference>
<protein>
    <recommendedName>
        <fullName evidence="3">DUF488 domain-containing protein</fullName>
    </recommendedName>
</protein>
<dbReference type="EMBL" id="FNQM01000001">
    <property type="protein sequence ID" value="SDZ79652.1"/>
    <property type="molecule type" value="Genomic_DNA"/>
</dbReference>
<dbReference type="PANTHER" id="PTHR39337:SF1">
    <property type="entry name" value="BLR5642 PROTEIN"/>
    <property type="match status" value="1"/>
</dbReference>
<dbReference type="InterPro" id="IPR014519">
    <property type="entry name" value="UCP024492"/>
</dbReference>
<keyword evidence="2" id="KW-1185">Reference proteome</keyword>